<dbReference type="EMBL" id="AP019860">
    <property type="protein sequence ID" value="BBM83589.1"/>
    <property type="molecule type" value="Genomic_DNA"/>
</dbReference>
<evidence type="ECO:0000256" key="3">
    <source>
        <dbReference type="ARBA" id="ARBA00022679"/>
    </source>
</evidence>
<gene>
    <name evidence="5" type="ORF">UABAM_01942</name>
</gene>
<dbReference type="GO" id="GO:0032259">
    <property type="term" value="P:methylation"/>
    <property type="evidence" value="ECO:0007669"/>
    <property type="project" value="UniProtKB-KW"/>
</dbReference>
<dbReference type="AlphaFoldDB" id="A0A5S9F3J2"/>
<dbReference type="KEGG" id="uam:UABAM_01942"/>
<dbReference type="SMART" id="SM00967">
    <property type="entry name" value="SpoU_sub_bind"/>
    <property type="match status" value="1"/>
</dbReference>
<proteinExistence type="inferred from homology"/>
<protein>
    <submittedName>
        <fullName evidence="5">tRNA/rRNA methyltransferase</fullName>
    </submittedName>
</protein>
<keyword evidence="3 5" id="KW-0808">Transferase</keyword>
<keyword evidence="2 5" id="KW-0489">Methyltransferase</keyword>
<reference evidence="5 6" key="1">
    <citation type="submission" date="2019-08" db="EMBL/GenBank/DDBJ databases">
        <title>Complete genome sequence of Candidatus Uab amorphum.</title>
        <authorList>
            <person name="Shiratori T."/>
            <person name="Suzuki S."/>
            <person name="Kakizawa Y."/>
            <person name="Ishida K."/>
        </authorList>
    </citation>
    <scope>NUCLEOTIDE SEQUENCE [LARGE SCALE GENOMIC DNA]</scope>
    <source>
        <strain evidence="5 6">SRT547</strain>
    </source>
</reference>
<dbReference type="InterPro" id="IPR029028">
    <property type="entry name" value="Alpha/beta_knot_MTases"/>
</dbReference>
<sequence length="251" mass="28156">MLTKTHEKYLKQLHQKKYRRLSQEFLVEGIRICEELIASNYKVQQVYFNEELLKNSRGKKLLDNFQQKNVLATAISREKLAKLSTTTTPSPIIARAKQKRHELALGTSEKFVVLENVSDPGNVGTIIRTAEAFNWDAVILIGESVELYNPKIVRSTMGSLFRQPVFYSSIPNLLSCFEDMGVSYIVTSVDGGSDPKKIEVPTKRAVFLGSEAHGVSSNIEKKAHHKVQIPTQNVESLNIAIAGGILLYLYC</sequence>
<dbReference type="Proteomes" id="UP000326354">
    <property type="component" value="Chromosome"/>
</dbReference>
<dbReference type="GO" id="GO:0005737">
    <property type="term" value="C:cytoplasm"/>
    <property type="evidence" value="ECO:0007669"/>
    <property type="project" value="UniProtKB-ARBA"/>
</dbReference>
<dbReference type="Pfam" id="PF22435">
    <property type="entry name" value="MRM3-like_sub_bind"/>
    <property type="match status" value="1"/>
</dbReference>
<evidence type="ECO:0000313" key="6">
    <source>
        <dbReference type="Proteomes" id="UP000326354"/>
    </source>
</evidence>
<dbReference type="InterPro" id="IPR013123">
    <property type="entry name" value="SpoU_subst-bd"/>
</dbReference>
<evidence type="ECO:0000256" key="2">
    <source>
        <dbReference type="ARBA" id="ARBA00022603"/>
    </source>
</evidence>
<dbReference type="GO" id="GO:0006396">
    <property type="term" value="P:RNA processing"/>
    <property type="evidence" value="ECO:0007669"/>
    <property type="project" value="InterPro"/>
</dbReference>
<dbReference type="CDD" id="cd18095">
    <property type="entry name" value="SpoU-like_rRNA-MTase"/>
    <property type="match status" value="1"/>
</dbReference>
<feature type="domain" description="RNA 2-O ribose methyltransferase substrate binding" evidence="4">
    <location>
        <begin position="26"/>
        <end position="102"/>
    </location>
</feature>
<evidence type="ECO:0000256" key="1">
    <source>
        <dbReference type="ARBA" id="ARBA00007228"/>
    </source>
</evidence>
<dbReference type="Gene3D" id="3.40.1280.10">
    <property type="match status" value="1"/>
</dbReference>
<dbReference type="GO" id="GO:0003723">
    <property type="term" value="F:RNA binding"/>
    <property type="evidence" value="ECO:0007669"/>
    <property type="project" value="InterPro"/>
</dbReference>
<dbReference type="SUPFAM" id="SSF75217">
    <property type="entry name" value="alpha/beta knot"/>
    <property type="match status" value="1"/>
</dbReference>
<accession>A0A5S9F3J2</accession>
<dbReference type="Pfam" id="PF00588">
    <property type="entry name" value="SpoU_methylase"/>
    <property type="match status" value="1"/>
</dbReference>
<name>A0A5S9F3J2_UABAM</name>
<evidence type="ECO:0000259" key="4">
    <source>
        <dbReference type="SMART" id="SM00967"/>
    </source>
</evidence>
<keyword evidence="6" id="KW-1185">Reference proteome</keyword>
<comment type="similarity">
    <text evidence="1">Belongs to the class IV-like SAM-binding methyltransferase superfamily. RNA methyltransferase TrmH family.</text>
</comment>
<dbReference type="PANTHER" id="PTHR43191">
    <property type="entry name" value="RRNA METHYLTRANSFERASE 3"/>
    <property type="match status" value="1"/>
</dbReference>
<dbReference type="InterPro" id="IPR029064">
    <property type="entry name" value="Ribosomal_eL30-like_sf"/>
</dbReference>
<dbReference type="InterPro" id="IPR001537">
    <property type="entry name" value="SpoU_MeTrfase"/>
</dbReference>
<dbReference type="SUPFAM" id="SSF55315">
    <property type="entry name" value="L30e-like"/>
    <property type="match status" value="1"/>
</dbReference>
<dbReference type="GO" id="GO:0008173">
    <property type="term" value="F:RNA methyltransferase activity"/>
    <property type="evidence" value="ECO:0007669"/>
    <property type="project" value="InterPro"/>
</dbReference>
<dbReference type="InterPro" id="IPR029026">
    <property type="entry name" value="tRNA_m1G_MTases_N"/>
</dbReference>
<dbReference type="PANTHER" id="PTHR43191:SF2">
    <property type="entry name" value="RRNA METHYLTRANSFERASE 3, MITOCHONDRIAL"/>
    <property type="match status" value="1"/>
</dbReference>
<organism evidence="5 6">
    <name type="scientific">Uabimicrobium amorphum</name>
    <dbReference type="NCBI Taxonomy" id="2596890"/>
    <lineage>
        <taxon>Bacteria</taxon>
        <taxon>Pseudomonadati</taxon>
        <taxon>Planctomycetota</taxon>
        <taxon>Candidatus Uabimicrobiia</taxon>
        <taxon>Candidatus Uabimicrobiales</taxon>
        <taxon>Candidatus Uabimicrobiaceae</taxon>
        <taxon>Candidatus Uabimicrobium</taxon>
    </lineage>
</organism>
<dbReference type="InterPro" id="IPR053888">
    <property type="entry name" value="MRM3-like_sub_bind"/>
</dbReference>
<dbReference type="Gene3D" id="3.30.1330.30">
    <property type="match status" value="1"/>
</dbReference>
<dbReference type="OrthoDB" id="9794400at2"/>
<evidence type="ECO:0000313" key="5">
    <source>
        <dbReference type="EMBL" id="BBM83589.1"/>
    </source>
</evidence>
<dbReference type="InterPro" id="IPR051259">
    <property type="entry name" value="rRNA_Methyltransferase"/>
</dbReference>